<dbReference type="SUPFAM" id="SSF50978">
    <property type="entry name" value="WD40 repeat-like"/>
    <property type="match status" value="1"/>
</dbReference>
<dbReference type="Gene3D" id="1.25.10.10">
    <property type="entry name" value="Leucine-rich Repeat Variant"/>
    <property type="match status" value="1"/>
</dbReference>
<evidence type="ECO:0000256" key="2">
    <source>
        <dbReference type="ARBA" id="ARBA00022490"/>
    </source>
</evidence>
<feature type="repeat" description="WD" evidence="5">
    <location>
        <begin position="139"/>
        <end position="170"/>
    </location>
</feature>
<dbReference type="GO" id="GO:0043130">
    <property type="term" value="F:ubiquitin binding"/>
    <property type="evidence" value="ECO:0007669"/>
    <property type="project" value="TreeGrafter"/>
</dbReference>
<name>A0A914HX08_GLORO</name>
<dbReference type="InterPro" id="IPR015943">
    <property type="entry name" value="WD40/YVTN_repeat-like_dom_sf"/>
</dbReference>
<dbReference type="Pfam" id="PF00400">
    <property type="entry name" value="WD40"/>
    <property type="match status" value="3"/>
</dbReference>
<keyword evidence="4" id="KW-0677">Repeat</keyword>
<evidence type="ECO:0000256" key="1">
    <source>
        <dbReference type="ARBA" id="ARBA00008495"/>
    </source>
</evidence>
<evidence type="ECO:0000313" key="7">
    <source>
        <dbReference type="Proteomes" id="UP000887572"/>
    </source>
</evidence>
<comment type="similarity">
    <text evidence="1">Belongs to the WD repeat PLAP family.</text>
</comment>
<protein>
    <submittedName>
        <fullName evidence="8">PUL domain-containing protein</fullName>
    </submittedName>
</protein>
<dbReference type="InterPro" id="IPR011989">
    <property type="entry name" value="ARM-like"/>
</dbReference>
<feature type="repeat" description="WD" evidence="5">
    <location>
        <begin position="188"/>
        <end position="221"/>
    </location>
</feature>
<evidence type="ECO:0000256" key="5">
    <source>
        <dbReference type="PROSITE-ProRule" id="PRU00221"/>
    </source>
</evidence>
<dbReference type="PROSITE" id="PS50082">
    <property type="entry name" value="WD_REPEATS_2"/>
    <property type="match status" value="3"/>
</dbReference>
<dbReference type="InterPro" id="IPR013535">
    <property type="entry name" value="PUL_dom"/>
</dbReference>
<keyword evidence="7" id="KW-1185">Reference proteome</keyword>
<dbReference type="PANTHER" id="PTHR19849">
    <property type="entry name" value="PHOSPHOLIPASE A-2-ACTIVATING PROTEIN"/>
    <property type="match status" value="1"/>
</dbReference>
<dbReference type="InterPro" id="IPR036322">
    <property type="entry name" value="WD40_repeat_dom_sf"/>
</dbReference>
<dbReference type="InterPro" id="IPR001680">
    <property type="entry name" value="WD40_rpt"/>
</dbReference>
<reference evidence="8" key="1">
    <citation type="submission" date="2022-11" db="UniProtKB">
        <authorList>
            <consortium name="WormBaseParasite"/>
        </authorList>
    </citation>
    <scope>IDENTIFICATION</scope>
</reference>
<dbReference type="GO" id="GO:0005737">
    <property type="term" value="C:cytoplasm"/>
    <property type="evidence" value="ECO:0007669"/>
    <property type="project" value="TreeGrafter"/>
</dbReference>
<dbReference type="PROSITE" id="PS51396">
    <property type="entry name" value="PUL"/>
    <property type="match status" value="1"/>
</dbReference>
<dbReference type="Gene3D" id="2.130.10.10">
    <property type="entry name" value="YVTN repeat-like/Quinoprotein amine dehydrogenase"/>
    <property type="match status" value="1"/>
</dbReference>
<dbReference type="SMART" id="SM00320">
    <property type="entry name" value="WD40"/>
    <property type="match status" value="6"/>
</dbReference>
<feature type="repeat" description="WD" evidence="5">
    <location>
        <begin position="231"/>
        <end position="271"/>
    </location>
</feature>
<accession>A0A914HX08</accession>
<dbReference type="PRINTS" id="PR00320">
    <property type="entry name" value="GPROTEINBRPT"/>
</dbReference>
<keyword evidence="3 5" id="KW-0853">WD repeat</keyword>
<evidence type="ECO:0000313" key="8">
    <source>
        <dbReference type="WBParaSite" id="Gr19_v10_g4920.t1"/>
    </source>
</evidence>
<sequence>MILLISRSSCNCGIFEMDSSKEQQELPASTSKSTEQTSKKFNISAIIEAHQPSDAKCVAEMLDGTLVTGGRDGLMKIWKKHDGIFENGQTIAQKDCLSINSVAVADGLDKGFLVFVGRKDGSIAIFSSANTFKEPIKVLQGHKSNVCALHYDEKTGFLMSGSWDHNALVWPVSDLLSGGGDQVGIGLLSGHVCSVWAVAVVPAQPKPNFLTASADKTIMLWGADYERVGTFHGHNDVVRAIIVLSEKHFLSASNDSSVRLWDLASGSNLRTFYTDHQEFLYTMCLLDSFPSPGSQLVIACGEGGSIDIFALTGQVGLTHLQSLKMPVHSVWSVTPLANGDFAVATSSGFVLVFTTDSSRTASADIQEFFFSSQYEALEMRDQEMQRAKDPTAGGAFGNGLNGATDMATEEDVSWRRIGPRNEVSSTQGPNLGYQDPFTGTNRYMPGTSNGVVVAQPNVKRSPIVPLPENYCTFGLDGVSKKVFDRLREMNLTQPKALKMNEDEFCSTEVILTESDFCINECQIVALEKAILWSPETIVPALDLFRIALLHPQLNEIFCSLEPVLGNPPKGASTIRRLMDLLTLPQSTDPVRILACRSMANAAAHVFGRSMLMTEASALWSIVSPQMNSSKAALQVASSSTLLNLARILLEMSEHGAVVELGPREDAVHAIIASLCSVDSFGAHSPLALVRLLQTLIVLLGPSAVANCLSIGELQALANATCRIKDAVSDDDVKALVRELSDKIGAI</sequence>
<dbReference type="GO" id="GO:0043161">
    <property type="term" value="P:proteasome-mediated ubiquitin-dependent protein catabolic process"/>
    <property type="evidence" value="ECO:0007669"/>
    <property type="project" value="TreeGrafter"/>
</dbReference>
<keyword evidence="2" id="KW-0963">Cytoplasm</keyword>
<evidence type="ECO:0000259" key="6">
    <source>
        <dbReference type="PROSITE" id="PS51396"/>
    </source>
</evidence>
<evidence type="ECO:0000256" key="4">
    <source>
        <dbReference type="ARBA" id="ARBA00022737"/>
    </source>
</evidence>
<dbReference type="AlphaFoldDB" id="A0A914HX08"/>
<dbReference type="PROSITE" id="PS50294">
    <property type="entry name" value="WD_REPEATS_REGION"/>
    <property type="match status" value="2"/>
</dbReference>
<dbReference type="Proteomes" id="UP000887572">
    <property type="component" value="Unplaced"/>
</dbReference>
<evidence type="ECO:0000256" key="3">
    <source>
        <dbReference type="ARBA" id="ARBA00022574"/>
    </source>
</evidence>
<dbReference type="PANTHER" id="PTHR19849:SF0">
    <property type="entry name" value="PHOSPHOLIPASE A-2-ACTIVATING PROTEIN"/>
    <property type="match status" value="1"/>
</dbReference>
<dbReference type="WBParaSite" id="Gr19_v10_g4920.t1">
    <property type="protein sequence ID" value="Gr19_v10_g4920.t1"/>
    <property type="gene ID" value="Gr19_v10_g4920"/>
</dbReference>
<dbReference type="Pfam" id="PF08324">
    <property type="entry name" value="PUL"/>
    <property type="match status" value="1"/>
</dbReference>
<dbReference type="InterPro" id="IPR020472">
    <property type="entry name" value="WD40_PAC1"/>
</dbReference>
<dbReference type="GO" id="GO:0005634">
    <property type="term" value="C:nucleus"/>
    <property type="evidence" value="ECO:0007669"/>
    <property type="project" value="TreeGrafter"/>
</dbReference>
<organism evidence="7 8">
    <name type="scientific">Globodera rostochiensis</name>
    <name type="common">Golden nematode worm</name>
    <name type="synonym">Heterodera rostochiensis</name>
    <dbReference type="NCBI Taxonomy" id="31243"/>
    <lineage>
        <taxon>Eukaryota</taxon>
        <taxon>Metazoa</taxon>
        <taxon>Ecdysozoa</taxon>
        <taxon>Nematoda</taxon>
        <taxon>Chromadorea</taxon>
        <taxon>Rhabditida</taxon>
        <taxon>Tylenchina</taxon>
        <taxon>Tylenchomorpha</taxon>
        <taxon>Tylenchoidea</taxon>
        <taxon>Heteroderidae</taxon>
        <taxon>Heteroderinae</taxon>
        <taxon>Globodera</taxon>
    </lineage>
</organism>
<dbReference type="GO" id="GO:0010992">
    <property type="term" value="P:ubiquitin recycling"/>
    <property type="evidence" value="ECO:0007669"/>
    <property type="project" value="TreeGrafter"/>
</dbReference>
<feature type="domain" description="PUL" evidence="6">
    <location>
        <begin position="462"/>
        <end position="742"/>
    </location>
</feature>
<proteinExistence type="inferred from homology"/>